<gene>
    <name evidence="1" type="ORF">MNOR_LOCUS8184</name>
</gene>
<evidence type="ECO:0000313" key="2">
    <source>
        <dbReference type="Proteomes" id="UP001497623"/>
    </source>
</evidence>
<reference evidence="1 2" key="1">
    <citation type="submission" date="2024-05" db="EMBL/GenBank/DDBJ databases">
        <authorList>
            <person name="Wallberg A."/>
        </authorList>
    </citation>
    <scope>NUCLEOTIDE SEQUENCE [LARGE SCALE GENOMIC DNA]</scope>
</reference>
<sequence>MGRRNSRSRTDSIIFTSSLPDYKVWKPHSQYTLCVDDDDYVSFSNISRVVHFEEFEDIYDDQSFTNFTLMSDHHCHFKNPLSPSILTIEYEGLFFGPETPKKMHNWFGNVSFRCDINRFLNAFGDYLNLYYVETVDYKTNSLSRILITHMKYNHLRHYNPRNHGGPWYIDEDEDHFHLKNARRFDGNDCSRFGHALEFMIEIEEDKLEILFNLCKIHAVNHSDAMSGYRKCRKYRTGSHWRKCPSDWGLEQTRLQLRNYDI</sequence>
<evidence type="ECO:0000313" key="1">
    <source>
        <dbReference type="EMBL" id="CAL4070117.1"/>
    </source>
</evidence>
<name>A0AAV2Q3U1_MEGNR</name>
<dbReference type="Proteomes" id="UP001497623">
    <property type="component" value="Unassembled WGS sequence"/>
</dbReference>
<proteinExistence type="predicted"/>
<protein>
    <recommendedName>
        <fullName evidence="3">Glycosyltransferase family 92 protein</fullName>
    </recommendedName>
</protein>
<evidence type="ECO:0008006" key="3">
    <source>
        <dbReference type="Google" id="ProtNLM"/>
    </source>
</evidence>
<comment type="caution">
    <text evidence="1">The sequence shown here is derived from an EMBL/GenBank/DDBJ whole genome shotgun (WGS) entry which is preliminary data.</text>
</comment>
<accession>A0AAV2Q3U1</accession>
<dbReference type="EMBL" id="CAXKWB010003746">
    <property type="protein sequence ID" value="CAL4070117.1"/>
    <property type="molecule type" value="Genomic_DNA"/>
</dbReference>
<organism evidence="1 2">
    <name type="scientific">Meganyctiphanes norvegica</name>
    <name type="common">Northern krill</name>
    <name type="synonym">Thysanopoda norvegica</name>
    <dbReference type="NCBI Taxonomy" id="48144"/>
    <lineage>
        <taxon>Eukaryota</taxon>
        <taxon>Metazoa</taxon>
        <taxon>Ecdysozoa</taxon>
        <taxon>Arthropoda</taxon>
        <taxon>Crustacea</taxon>
        <taxon>Multicrustacea</taxon>
        <taxon>Malacostraca</taxon>
        <taxon>Eumalacostraca</taxon>
        <taxon>Eucarida</taxon>
        <taxon>Euphausiacea</taxon>
        <taxon>Euphausiidae</taxon>
        <taxon>Meganyctiphanes</taxon>
    </lineage>
</organism>
<dbReference type="AlphaFoldDB" id="A0AAV2Q3U1"/>
<keyword evidence="2" id="KW-1185">Reference proteome</keyword>